<keyword evidence="5" id="KW-0067">ATP-binding</keyword>
<evidence type="ECO:0000313" key="13">
    <source>
        <dbReference type="Proteomes" id="UP000243524"/>
    </source>
</evidence>
<evidence type="ECO:0000256" key="1">
    <source>
        <dbReference type="ARBA" id="ARBA00022723"/>
    </source>
</evidence>
<dbReference type="Pfam" id="PF06733">
    <property type="entry name" value="DEAD_2"/>
    <property type="match status" value="1"/>
</dbReference>
<dbReference type="Gene3D" id="3.40.50.300">
    <property type="entry name" value="P-loop containing nucleotide triphosphate hydrolases"/>
    <property type="match status" value="2"/>
</dbReference>
<keyword evidence="9" id="KW-0413">Isomerase</keyword>
<evidence type="ECO:0000256" key="6">
    <source>
        <dbReference type="ARBA" id="ARBA00023004"/>
    </source>
</evidence>
<comment type="similarity">
    <text evidence="10">Belongs to the helicase family. DinG subfamily.</text>
</comment>
<dbReference type="GO" id="GO:0051536">
    <property type="term" value="F:iron-sulfur cluster binding"/>
    <property type="evidence" value="ECO:0007669"/>
    <property type="project" value="UniProtKB-KW"/>
</dbReference>
<dbReference type="InterPro" id="IPR027417">
    <property type="entry name" value="P-loop_NTPase"/>
</dbReference>
<keyword evidence="13" id="KW-1185">Reference proteome</keyword>
<protein>
    <recommendedName>
        <fullName evidence="11">Helicase ATP-binding domain-containing protein</fullName>
    </recommendedName>
</protein>
<keyword evidence="6" id="KW-0408">Iron</keyword>
<comment type="caution">
    <text evidence="12">The sequence shown here is derived from an EMBL/GenBank/DDBJ whole genome shotgun (WGS) entry which is preliminary data.</text>
</comment>
<evidence type="ECO:0000313" key="12">
    <source>
        <dbReference type="EMBL" id="PKR77568.1"/>
    </source>
</evidence>
<evidence type="ECO:0000256" key="3">
    <source>
        <dbReference type="ARBA" id="ARBA00022801"/>
    </source>
</evidence>
<dbReference type="GO" id="GO:0003677">
    <property type="term" value="F:DNA binding"/>
    <property type="evidence" value="ECO:0007669"/>
    <property type="project" value="UniProtKB-KW"/>
</dbReference>
<evidence type="ECO:0000259" key="11">
    <source>
        <dbReference type="PROSITE" id="PS51193"/>
    </source>
</evidence>
<dbReference type="GO" id="GO:0006139">
    <property type="term" value="P:nucleobase-containing compound metabolic process"/>
    <property type="evidence" value="ECO:0007669"/>
    <property type="project" value="InterPro"/>
</dbReference>
<keyword evidence="1" id="KW-0479">Metal-binding</keyword>
<dbReference type="GO" id="GO:0046872">
    <property type="term" value="F:metal ion binding"/>
    <property type="evidence" value="ECO:0007669"/>
    <property type="project" value="UniProtKB-KW"/>
</dbReference>
<keyword evidence="4" id="KW-0347">Helicase</keyword>
<proteinExistence type="inferred from homology"/>
<dbReference type="InterPro" id="IPR006555">
    <property type="entry name" value="ATP-dep_Helicase_C"/>
</dbReference>
<dbReference type="GO" id="GO:0016818">
    <property type="term" value="F:hydrolase activity, acting on acid anhydrides, in phosphorus-containing anhydrides"/>
    <property type="evidence" value="ECO:0007669"/>
    <property type="project" value="InterPro"/>
</dbReference>
<dbReference type="AlphaFoldDB" id="A0A2I0QTE0"/>
<dbReference type="Pfam" id="PF13307">
    <property type="entry name" value="Helicase_C_2"/>
    <property type="match status" value="1"/>
</dbReference>
<evidence type="ECO:0000256" key="4">
    <source>
        <dbReference type="ARBA" id="ARBA00022806"/>
    </source>
</evidence>
<name>A0A2I0QTE0_9BACI</name>
<evidence type="ECO:0000256" key="5">
    <source>
        <dbReference type="ARBA" id="ARBA00022840"/>
    </source>
</evidence>
<dbReference type="PANTHER" id="PTHR11472:SF34">
    <property type="entry name" value="REGULATOR OF TELOMERE ELONGATION HELICASE 1"/>
    <property type="match status" value="1"/>
</dbReference>
<sequence length="602" mass="70105">MQNEAQRRFKFSIVLSTATISLQEQLIKDIYQVSKLMNYPVHPVLAKGRSHFLCLDRLHTHYNNNPPSWVKDLEGLNGDRSELVESFPELDEKWEKVNVKKCKHRNCAFYEMCDFIHLRNNIAQGNSVIVTNHDQLIANEKLKMQDRRPLFPVDTEIIVIDEAHNLEEKARSSLTESWKKSKLIYLLKVLDRFLRRSPRYNETRKQKDKIETELNKFFQELLNQCVSQQSSHLKAGLETNRYEINPEAITNLIALKKELNDYNISAQLLDTTSEELEASTTAIEEFLTFIEILKQNEHHIIWIEQVGKLNSHNITINSVPKNVNEEIANYFFEEDKPNTILTSATMSTEGNDNYDRYDYLVNSTGLDFLKYSQLELANPLKSPFDYDAHSLIYIPDHLPKPIHQNYETFREKAIQEILLLIQLTEGRTMILFTSKEDMNFVYKKLVDEQLPWTIFVQQDGSSQNKTKTAFQEDEHSILLSSGIYWEGIDIPGQSLSNLIVFKLPFPVPDPILNYKMSLFDSDGFDKVMVPEMITKLRQGVGRLIRKESDKGIIAILDSRLSKQANNQYRVPVLNSLPIRNVTEDFEEVQIFTKRLFQTQFIK</sequence>
<dbReference type="InterPro" id="IPR010614">
    <property type="entry name" value="RAD3-like_helicase_DEAD"/>
</dbReference>
<evidence type="ECO:0000256" key="8">
    <source>
        <dbReference type="ARBA" id="ARBA00023125"/>
    </source>
</evidence>
<gene>
    <name evidence="12" type="ORF">CEY16_06415</name>
</gene>
<dbReference type="PANTHER" id="PTHR11472">
    <property type="entry name" value="DNA REPAIR DEAD HELICASE RAD3/XP-D SUBFAMILY MEMBER"/>
    <property type="match status" value="1"/>
</dbReference>
<dbReference type="EMBL" id="PJNH01000002">
    <property type="protein sequence ID" value="PKR77568.1"/>
    <property type="molecule type" value="Genomic_DNA"/>
</dbReference>
<dbReference type="SUPFAM" id="SSF52540">
    <property type="entry name" value="P-loop containing nucleoside triphosphate hydrolases"/>
    <property type="match status" value="1"/>
</dbReference>
<keyword evidence="7" id="KW-0411">Iron-sulfur</keyword>
<reference evidence="12 13" key="1">
    <citation type="submission" date="2017-06" db="EMBL/GenBank/DDBJ databases">
        <title>the draft geome sequence of Illustriluteabacillus marina B3227.</title>
        <authorList>
            <person name="He R.-H."/>
            <person name="Du Z.-J."/>
        </authorList>
    </citation>
    <scope>NUCLEOTIDE SEQUENCE [LARGE SCALE GENOMIC DNA]</scope>
    <source>
        <strain evidence="12 13">B3227</strain>
    </source>
</reference>
<keyword evidence="3" id="KW-0378">Hydrolase</keyword>
<accession>A0A2I0QTE0</accession>
<dbReference type="GO" id="GO:0005524">
    <property type="term" value="F:ATP binding"/>
    <property type="evidence" value="ECO:0007669"/>
    <property type="project" value="UniProtKB-KW"/>
</dbReference>
<keyword evidence="2" id="KW-0547">Nucleotide-binding</keyword>
<dbReference type="GO" id="GO:0003678">
    <property type="term" value="F:DNA helicase activity"/>
    <property type="evidence" value="ECO:0007669"/>
    <property type="project" value="InterPro"/>
</dbReference>
<dbReference type="InterPro" id="IPR014013">
    <property type="entry name" value="Helic_SF1/SF2_ATP-bd_DinG/Rad3"/>
</dbReference>
<keyword evidence="8" id="KW-0238">DNA-binding</keyword>
<evidence type="ECO:0000256" key="7">
    <source>
        <dbReference type="ARBA" id="ARBA00023014"/>
    </source>
</evidence>
<dbReference type="InterPro" id="IPR045028">
    <property type="entry name" value="DinG/Rad3-like"/>
</dbReference>
<dbReference type="SMART" id="SM00491">
    <property type="entry name" value="HELICc2"/>
    <property type="match status" value="1"/>
</dbReference>
<dbReference type="PROSITE" id="PS51193">
    <property type="entry name" value="HELICASE_ATP_BIND_2"/>
    <property type="match status" value="1"/>
</dbReference>
<feature type="domain" description="Helicase ATP-binding" evidence="11">
    <location>
        <begin position="1"/>
        <end position="221"/>
    </location>
</feature>
<dbReference type="Proteomes" id="UP000243524">
    <property type="component" value="Unassembled WGS sequence"/>
</dbReference>
<organism evidence="12 13">
    <name type="scientific">Halalkalibacillus sediminis</name>
    <dbReference type="NCBI Taxonomy" id="2018042"/>
    <lineage>
        <taxon>Bacteria</taxon>
        <taxon>Bacillati</taxon>
        <taxon>Bacillota</taxon>
        <taxon>Bacilli</taxon>
        <taxon>Bacillales</taxon>
        <taxon>Bacillaceae</taxon>
        <taxon>Halalkalibacillus</taxon>
    </lineage>
</organism>
<evidence type="ECO:0000256" key="9">
    <source>
        <dbReference type="ARBA" id="ARBA00023235"/>
    </source>
</evidence>
<evidence type="ECO:0000256" key="2">
    <source>
        <dbReference type="ARBA" id="ARBA00022741"/>
    </source>
</evidence>
<evidence type="ECO:0000256" key="10">
    <source>
        <dbReference type="ARBA" id="ARBA00038058"/>
    </source>
</evidence>